<dbReference type="InterPro" id="IPR001723">
    <property type="entry name" value="Nuclear_hrmn_rcpt"/>
</dbReference>
<gene>
    <name evidence="5" type="ORF">GEV33_000966</name>
</gene>
<dbReference type="Gene3D" id="1.10.565.10">
    <property type="entry name" value="Retinoid X Receptor"/>
    <property type="match status" value="1"/>
</dbReference>
<evidence type="ECO:0000256" key="2">
    <source>
        <dbReference type="ARBA" id="ARBA00023163"/>
    </source>
</evidence>
<dbReference type="InterPro" id="IPR000536">
    <property type="entry name" value="Nucl_hrmn_rcpt_lig-bd"/>
</dbReference>
<name>A0A8J6LH58_TENMO</name>
<keyword evidence="2" id="KW-0804">Transcription</keyword>
<accession>A0A8J6LH58</accession>
<keyword evidence="6" id="KW-1185">Reference proteome</keyword>
<dbReference type="PANTHER" id="PTHR24083">
    <property type="entry name" value="NUCLEAR HORMONE RECEPTOR"/>
    <property type="match status" value="1"/>
</dbReference>
<evidence type="ECO:0000259" key="4">
    <source>
        <dbReference type="PROSITE" id="PS51843"/>
    </source>
</evidence>
<organism evidence="5 6">
    <name type="scientific">Tenebrio molitor</name>
    <name type="common">Yellow mealworm beetle</name>
    <dbReference type="NCBI Taxonomy" id="7067"/>
    <lineage>
        <taxon>Eukaryota</taxon>
        <taxon>Metazoa</taxon>
        <taxon>Ecdysozoa</taxon>
        <taxon>Arthropoda</taxon>
        <taxon>Hexapoda</taxon>
        <taxon>Insecta</taxon>
        <taxon>Pterygota</taxon>
        <taxon>Neoptera</taxon>
        <taxon>Endopterygota</taxon>
        <taxon>Coleoptera</taxon>
        <taxon>Polyphaga</taxon>
        <taxon>Cucujiformia</taxon>
        <taxon>Tenebrionidae</taxon>
        <taxon>Tenebrio</taxon>
    </lineage>
</organism>
<proteinExistence type="predicted"/>
<protein>
    <recommendedName>
        <fullName evidence="4">NR LBD domain-containing protein</fullName>
    </recommendedName>
</protein>
<keyword evidence="1" id="KW-0805">Transcription regulation</keyword>
<evidence type="ECO:0000313" key="6">
    <source>
        <dbReference type="Proteomes" id="UP000719412"/>
    </source>
</evidence>
<evidence type="ECO:0000313" key="5">
    <source>
        <dbReference type="EMBL" id="KAH0821825.1"/>
    </source>
</evidence>
<dbReference type="InterPro" id="IPR050274">
    <property type="entry name" value="Nuclear_hormone_rcpt_NR2"/>
</dbReference>
<reference evidence="5" key="2">
    <citation type="submission" date="2021-08" db="EMBL/GenBank/DDBJ databases">
        <authorList>
            <person name="Eriksson T."/>
        </authorList>
    </citation>
    <scope>NUCLEOTIDE SEQUENCE</scope>
    <source>
        <strain evidence="5">Stoneville</strain>
        <tissue evidence="5">Whole head</tissue>
    </source>
</reference>
<dbReference type="SUPFAM" id="SSF48508">
    <property type="entry name" value="Nuclear receptor ligand-binding domain"/>
    <property type="match status" value="1"/>
</dbReference>
<dbReference type="InterPro" id="IPR035500">
    <property type="entry name" value="NHR-like_dom_sf"/>
</dbReference>
<feature type="domain" description="NR LBD" evidence="4">
    <location>
        <begin position="108"/>
        <end position="265"/>
    </location>
</feature>
<dbReference type="Proteomes" id="UP000719412">
    <property type="component" value="Unassembled WGS sequence"/>
</dbReference>
<evidence type="ECO:0000256" key="3">
    <source>
        <dbReference type="ARBA" id="ARBA00023170"/>
    </source>
</evidence>
<evidence type="ECO:0000256" key="1">
    <source>
        <dbReference type="ARBA" id="ARBA00023015"/>
    </source>
</evidence>
<comment type="caution">
    <text evidence="5">The sequence shown here is derived from an EMBL/GenBank/DDBJ whole genome shotgun (WGS) entry which is preliminary data.</text>
</comment>
<dbReference type="AlphaFoldDB" id="A0A8J6LH58"/>
<dbReference type="PRINTS" id="PR00398">
    <property type="entry name" value="STRDHORMONER"/>
</dbReference>
<sequence length="265" mass="30315">MNKDGKWENCLFHVRLILNMKSHRLQASGVATHSVQLLQKWLEEIKRVLSETVQHERGPRNSTLRRQQMSNYYNEGRVMVSPPGSALNLAVPKYEPSIMDPAVSLLPPVGFLCNNFLPPPPQIPSLPLPPVFVPPMLNPSAICESAAQLLFMNVQWVRSIPAFTSLPLSDQLLLLEESWLDLFLLGAAQFLPLIDFSVLVQACGVLQQEPHRSEIFLKEILTNLPVCELLFFSKLRLVNPRHLRRTKKKRRRRVRRSASFKMTPR</sequence>
<dbReference type="PROSITE" id="PS51843">
    <property type="entry name" value="NR_LBD"/>
    <property type="match status" value="1"/>
</dbReference>
<keyword evidence="3" id="KW-0675">Receptor</keyword>
<dbReference type="EMBL" id="JABDTM020006040">
    <property type="protein sequence ID" value="KAH0821825.1"/>
    <property type="molecule type" value="Genomic_DNA"/>
</dbReference>
<reference evidence="5" key="1">
    <citation type="journal article" date="2020" name="J Insects Food Feed">
        <title>The yellow mealworm (Tenebrio molitor) genome: a resource for the emerging insects as food and feed industry.</title>
        <authorList>
            <person name="Eriksson T."/>
            <person name="Andere A."/>
            <person name="Kelstrup H."/>
            <person name="Emery V."/>
            <person name="Picard C."/>
        </authorList>
    </citation>
    <scope>NUCLEOTIDE SEQUENCE</scope>
    <source>
        <strain evidence="5">Stoneville</strain>
        <tissue evidence="5">Whole head</tissue>
    </source>
</reference>
<dbReference type="Pfam" id="PF00104">
    <property type="entry name" value="Hormone_recep"/>
    <property type="match status" value="1"/>
</dbReference>